<dbReference type="InterPro" id="IPR003439">
    <property type="entry name" value="ABC_transporter-like_ATP-bd"/>
</dbReference>
<dbReference type="PROSITE" id="PS50893">
    <property type="entry name" value="ABC_TRANSPORTER_2"/>
    <property type="match status" value="1"/>
</dbReference>
<evidence type="ECO:0000256" key="4">
    <source>
        <dbReference type="ARBA" id="ARBA00022496"/>
    </source>
</evidence>
<dbReference type="Proteomes" id="UP001223520">
    <property type="component" value="Chromosome"/>
</dbReference>
<evidence type="ECO:0000256" key="2">
    <source>
        <dbReference type="ARBA" id="ARBA00022448"/>
    </source>
</evidence>
<dbReference type="Gene3D" id="3.40.50.300">
    <property type="entry name" value="P-loop containing nucleotide triphosphate hydrolases"/>
    <property type="match status" value="1"/>
</dbReference>
<keyword evidence="8" id="KW-0406">Ion transport</keyword>
<comment type="subcellular location">
    <subcellularLocation>
        <location evidence="1">Cell membrane</location>
        <topology evidence="1">Peripheral membrane protein</topology>
    </subcellularLocation>
</comment>
<dbReference type="CDD" id="cd03214">
    <property type="entry name" value="ABC_Iron-Siderophores_B12_Hemin"/>
    <property type="match status" value="1"/>
</dbReference>
<evidence type="ECO:0000256" key="8">
    <source>
        <dbReference type="ARBA" id="ARBA00023065"/>
    </source>
</evidence>
<keyword evidence="3" id="KW-1003">Cell membrane</keyword>
<dbReference type="GO" id="GO:0005886">
    <property type="term" value="C:plasma membrane"/>
    <property type="evidence" value="ECO:0007669"/>
    <property type="project" value="UniProtKB-SubCell"/>
</dbReference>
<keyword evidence="2" id="KW-0813">Transport</keyword>
<dbReference type="PROSITE" id="PS00211">
    <property type="entry name" value="ABC_TRANSPORTER_1"/>
    <property type="match status" value="1"/>
</dbReference>
<protein>
    <submittedName>
        <fullName evidence="11">ABC transporter ATP-binding protein</fullName>
    </submittedName>
</protein>
<keyword evidence="6 11" id="KW-0067">ATP-binding</keyword>
<dbReference type="RefSeq" id="WP_281482627.1">
    <property type="nucleotide sequence ID" value="NZ_CP124543.1"/>
</dbReference>
<keyword evidence="12" id="KW-1185">Reference proteome</keyword>
<dbReference type="InterPro" id="IPR051535">
    <property type="entry name" value="Siderophore_ABC-ATPase"/>
</dbReference>
<evidence type="ECO:0000313" key="11">
    <source>
        <dbReference type="EMBL" id="WGV25326.1"/>
    </source>
</evidence>
<evidence type="ECO:0000256" key="5">
    <source>
        <dbReference type="ARBA" id="ARBA00022741"/>
    </source>
</evidence>
<dbReference type="KEGG" id="hbq:QI031_26865"/>
<accession>A0AAJ6NRS5</accession>
<evidence type="ECO:0000256" key="3">
    <source>
        <dbReference type="ARBA" id="ARBA00022475"/>
    </source>
</evidence>
<evidence type="ECO:0000256" key="1">
    <source>
        <dbReference type="ARBA" id="ARBA00004202"/>
    </source>
</evidence>
<dbReference type="InterPro" id="IPR003593">
    <property type="entry name" value="AAA+_ATPase"/>
</dbReference>
<keyword evidence="4" id="KW-0410">Iron transport</keyword>
<dbReference type="GO" id="GO:0016887">
    <property type="term" value="F:ATP hydrolysis activity"/>
    <property type="evidence" value="ECO:0007669"/>
    <property type="project" value="InterPro"/>
</dbReference>
<evidence type="ECO:0000256" key="9">
    <source>
        <dbReference type="ARBA" id="ARBA00023136"/>
    </source>
</evidence>
<proteinExistence type="predicted"/>
<keyword evidence="9" id="KW-0472">Membrane</keyword>
<evidence type="ECO:0000256" key="7">
    <source>
        <dbReference type="ARBA" id="ARBA00023004"/>
    </source>
</evidence>
<evidence type="ECO:0000256" key="6">
    <source>
        <dbReference type="ARBA" id="ARBA00022840"/>
    </source>
</evidence>
<dbReference type="InterPro" id="IPR027417">
    <property type="entry name" value="P-loop_NTPase"/>
</dbReference>
<feature type="domain" description="ABC transporter" evidence="10">
    <location>
        <begin position="4"/>
        <end position="240"/>
    </location>
</feature>
<sequence>MVAIDAHNLKIAYNRTIIVSDLSITLHGGEITALLGPNGSGKSTVLRTLARLLAPSQGVVYINGRNIAKMPTKQLAQQLAMLPQTSEIPPAITVKELIGYGRYPHQNLLGRLSAKDRAAIEWALTVTGLSSLASRAVDTLSGGERQRAWIAMAIAQQTRVLLLDEPTTFLDIRHQLDVLALVRQLNQEHGITVGWVLHDLNQAAAYSDNLIMISQGKVVASGSPKEVMTTSNIQQVFNVDMTVIPHPINGYPICLPCDYRLATQRKAG</sequence>
<dbReference type="EMBL" id="CP124543">
    <property type="protein sequence ID" value="WGV25326.1"/>
    <property type="molecule type" value="Genomic_DNA"/>
</dbReference>
<dbReference type="PANTHER" id="PTHR42771:SF2">
    <property type="entry name" value="IRON(3+)-HYDROXAMATE IMPORT ATP-BINDING PROTEIN FHUC"/>
    <property type="match status" value="1"/>
</dbReference>
<dbReference type="AlphaFoldDB" id="A0AAJ6NRS5"/>
<dbReference type="Pfam" id="PF00005">
    <property type="entry name" value="ABC_tran"/>
    <property type="match status" value="1"/>
</dbReference>
<organism evidence="11 12">
    <name type="scientific">Halotia branconii CENA392</name>
    <dbReference type="NCBI Taxonomy" id="1539056"/>
    <lineage>
        <taxon>Bacteria</taxon>
        <taxon>Bacillati</taxon>
        <taxon>Cyanobacteriota</taxon>
        <taxon>Cyanophyceae</taxon>
        <taxon>Nostocales</taxon>
        <taxon>Nodulariaceae</taxon>
        <taxon>Halotia</taxon>
    </lineage>
</organism>
<keyword evidence="5" id="KW-0547">Nucleotide-binding</keyword>
<evidence type="ECO:0000259" key="10">
    <source>
        <dbReference type="PROSITE" id="PS50893"/>
    </source>
</evidence>
<gene>
    <name evidence="11" type="ORF">QI031_26865</name>
</gene>
<dbReference type="SUPFAM" id="SSF52540">
    <property type="entry name" value="P-loop containing nucleoside triphosphate hydrolases"/>
    <property type="match status" value="1"/>
</dbReference>
<dbReference type="GO" id="GO:0005524">
    <property type="term" value="F:ATP binding"/>
    <property type="evidence" value="ECO:0007669"/>
    <property type="project" value="UniProtKB-KW"/>
</dbReference>
<dbReference type="FunFam" id="3.40.50.300:FF:000134">
    <property type="entry name" value="Iron-enterobactin ABC transporter ATP-binding protein"/>
    <property type="match status" value="1"/>
</dbReference>
<dbReference type="PANTHER" id="PTHR42771">
    <property type="entry name" value="IRON(3+)-HYDROXAMATE IMPORT ATP-BINDING PROTEIN FHUC"/>
    <property type="match status" value="1"/>
</dbReference>
<dbReference type="GO" id="GO:0006826">
    <property type="term" value="P:iron ion transport"/>
    <property type="evidence" value="ECO:0007669"/>
    <property type="project" value="UniProtKB-KW"/>
</dbReference>
<reference evidence="11 12" key="1">
    <citation type="journal article" date="2023" name="Limnol Oceanogr Lett">
        <title>Environmental adaptations by the intertidal Antarctic cyanobacterium Halotia branconii CENA392 as revealed using long-read genome sequencing.</title>
        <authorList>
            <person name="Dextro R.B."/>
            <person name="Delbaje E."/>
            <person name="Freitas P.N.N."/>
            <person name="Geraldes V."/>
            <person name="Pinto E."/>
            <person name="Long P.F."/>
            <person name="Fiore M.F."/>
        </authorList>
    </citation>
    <scope>NUCLEOTIDE SEQUENCE [LARGE SCALE GENOMIC DNA]</scope>
    <source>
        <strain evidence="11 12">CENA392</strain>
    </source>
</reference>
<evidence type="ECO:0000313" key="12">
    <source>
        <dbReference type="Proteomes" id="UP001223520"/>
    </source>
</evidence>
<dbReference type="InterPro" id="IPR017871">
    <property type="entry name" value="ABC_transporter-like_CS"/>
</dbReference>
<name>A0AAJ6NRS5_9CYAN</name>
<dbReference type="SMART" id="SM00382">
    <property type="entry name" value="AAA"/>
    <property type="match status" value="1"/>
</dbReference>
<keyword evidence="7" id="KW-0408">Iron</keyword>